<evidence type="ECO:0000313" key="4">
    <source>
        <dbReference type="Proteomes" id="UP000663937"/>
    </source>
</evidence>
<dbReference type="InterPro" id="IPR029787">
    <property type="entry name" value="Nucleotide_cyclase"/>
</dbReference>
<dbReference type="NCBIfam" id="TIGR00254">
    <property type="entry name" value="GGDEF"/>
    <property type="match status" value="1"/>
</dbReference>
<dbReference type="GO" id="GO:0005886">
    <property type="term" value="C:plasma membrane"/>
    <property type="evidence" value="ECO:0007669"/>
    <property type="project" value="TreeGrafter"/>
</dbReference>
<dbReference type="GO" id="GO:0052621">
    <property type="term" value="F:diguanylate cyclase activity"/>
    <property type="evidence" value="ECO:0007669"/>
    <property type="project" value="TreeGrafter"/>
</dbReference>
<keyword evidence="4" id="KW-1185">Reference proteome</keyword>
<dbReference type="PANTHER" id="PTHR45138">
    <property type="entry name" value="REGULATORY COMPONENTS OF SENSORY TRANSDUCTION SYSTEM"/>
    <property type="match status" value="1"/>
</dbReference>
<feature type="transmembrane region" description="Helical" evidence="1">
    <location>
        <begin position="155"/>
        <end position="172"/>
    </location>
</feature>
<dbReference type="RefSeq" id="WP_227422013.1">
    <property type="nucleotide sequence ID" value="NZ_CP071868.1"/>
</dbReference>
<dbReference type="KEGG" id="psic:J4E96_10200"/>
<feature type="transmembrane region" description="Helical" evidence="1">
    <location>
        <begin position="25"/>
        <end position="47"/>
    </location>
</feature>
<dbReference type="SUPFAM" id="SSF55073">
    <property type="entry name" value="Nucleotide cyclase"/>
    <property type="match status" value="1"/>
</dbReference>
<sequence length="339" mass="35703">MTPVTPVVGWVTQHIPAQLGQVGPAAGAGIALLAVSKVIVLASAPFLGLNGSAWRTLAAITVVMVLAILAATRAPWSSWSPEATLAFPFVGLLGFTVLGLRTDSVASAYLGVIPLWFLYVGLFHRLRSGVLLVPVAAATYVAMVDILLPSTFVRLVIYGAVWFAISGILAVTSSQQRLVTRYLEEANHTDPLTGLGNRRGLDPRLAAVVEGDCVVLCDLDLFKSINDAFGHAAGDEVLAQFGRTIDQLLRRRDYAARYGGEEFVLILVRTTPNQAIAALTALRAEWLDVGAGVTFSAGIAEVPARPLPGAVLAAADAALYEAKAAGRDRFHVAAASPIV</sequence>
<evidence type="ECO:0000256" key="1">
    <source>
        <dbReference type="SAM" id="Phobius"/>
    </source>
</evidence>
<keyword evidence="1" id="KW-0812">Transmembrane</keyword>
<reference evidence="3" key="1">
    <citation type="submission" date="2021-03" db="EMBL/GenBank/DDBJ databases">
        <title>Pengzhenrongella sicca gen. nov., sp. nov., a new member of suborder Micrococcineae isolated from High-Arctic tundra soil.</title>
        <authorList>
            <person name="Peng F."/>
        </authorList>
    </citation>
    <scope>NUCLEOTIDE SEQUENCE</scope>
    <source>
        <strain evidence="3">LRZ-2</strain>
    </source>
</reference>
<feature type="transmembrane region" description="Helical" evidence="1">
    <location>
        <begin position="130"/>
        <end position="149"/>
    </location>
</feature>
<proteinExistence type="predicted"/>
<dbReference type="CDD" id="cd01949">
    <property type="entry name" value="GGDEF"/>
    <property type="match status" value="1"/>
</dbReference>
<keyword evidence="1" id="KW-1133">Transmembrane helix</keyword>
<protein>
    <submittedName>
        <fullName evidence="3">GGDEF domain-containing protein</fullName>
    </submittedName>
</protein>
<dbReference type="SMART" id="SM00267">
    <property type="entry name" value="GGDEF"/>
    <property type="match status" value="1"/>
</dbReference>
<dbReference type="GO" id="GO:1902201">
    <property type="term" value="P:negative regulation of bacterial-type flagellum-dependent cell motility"/>
    <property type="evidence" value="ECO:0007669"/>
    <property type="project" value="TreeGrafter"/>
</dbReference>
<dbReference type="PANTHER" id="PTHR45138:SF9">
    <property type="entry name" value="DIGUANYLATE CYCLASE DGCM-RELATED"/>
    <property type="match status" value="1"/>
</dbReference>
<dbReference type="Proteomes" id="UP000663937">
    <property type="component" value="Chromosome"/>
</dbReference>
<dbReference type="InterPro" id="IPR050469">
    <property type="entry name" value="Diguanylate_Cyclase"/>
</dbReference>
<keyword evidence="1" id="KW-0472">Membrane</keyword>
<organism evidence="3 4">
    <name type="scientific">Pengzhenrongella sicca</name>
    <dbReference type="NCBI Taxonomy" id="2819238"/>
    <lineage>
        <taxon>Bacteria</taxon>
        <taxon>Bacillati</taxon>
        <taxon>Actinomycetota</taxon>
        <taxon>Actinomycetes</taxon>
        <taxon>Micrococcales</taxon>
        <taxon>Pengzhenrongella</taxon>
    </lineage>
</organism>
<feature type="domain" description="GGDEF" evidence="2">
    <location>
        <begin position="210"/>
        <end position="335"/>
    </location>
</feature>
<dbReference type="Pfam" id="PF00990">
    <property type="entry name" value="GGDEF"/>
    <property type="match status" value="1"/>
</dbReference>
<evidence type="ECO:0000313" key="3">
    <source>
        <dbReference type="EMBL" id="QTE27802.1"/>
    </source>
</evidence>
<dbReference type="EMBL" id="CP071868">
    <property type="protein sequence ID" value="QTE27802.1"/>
    <property type="molecule type" value="Genomic_DNA"/>
</dbReference>
<dbReference type="InterPro" id="IPR043128">
    <property type="entry name" value="Rev_trsase/Diguanyl_cyclase"/>
</dbReference>
<name>A0A8A4Z7I6_9MICO</name>
<accession>A0A8A4Z7I6</accession>
<evidence type="ECO:0000259" key="2">
    <source>
        <dbReference type="PROSITE" id="PS50887"/>
    </source>
</evidence>
<dbReference type="Gene3D" id="3.30.70.270">
    <property type="match status" value="1"/>
</dbReference>
<dbReference type="GO" id="GO:0043709">
    <property type="term" value="P:cell adhesion involved in single-species biofilm formation"/>
    <property type="evidence" value="ECO:0007669"/>
    <property type="project" value="TreeGrafter"/>
</dbReference>
<dbReference type="AlphaFoldDB" id="A0A8A4Z7I6"/>
<dbReference type="PROSITE" id="PS50887">
    <property type="entry name" value="GGDEF"/>
    <property type="match status" value="1"/>
</dbReference>
<feature type="transmembrane region" description="Helical" evidence="1">
    <location>
        <begin position="106"/>
        <end position="123"/>
    </location>
</feature>
<dbReference type="InterPro" id="IPR000160">
    <property type="entry name" value="GGDEF_dom"/>
</dbReference>
<gene>
    <name evidence="3" type="ORF">J4E96_10200</name>
</gene>
<feature type="transmembrane region" description="Helical" evidence="1">
    <location>
        <begin position="53"/>
        <end position="71"/>
    </location>
</feature>